<organism evidence="4">
    <name type="scientific">Neodiprion lecontei</name>
    <name type="common">Redheaded pine sawfly</name>
    <dbReference type="NCBI Taxonomy" id="441921"/>
    <lineage>
        <taxon>Eukaryota</taxon>
        <taxon>Metazoa</taxon>
        <taxon>Ecdysozoa</taxon>
        <taxon>Arthropoda</taxon>
        <taxon>Hexapoda</taxon>
        <taxon>Insecta</taxon>
        <taxon>Pterygota</taxon>
        <taxon>Neoptera</taxon>
        <taxon>Endopterygota</taxon>
        <taxon>Hymenoptera</taxon>
        <taxon>Tenthredinoidea</taxon>
        <taxon>Diprionidae</taxon>
        <taxon>Diprioninae</taxon>
        <taxon>Neodiprion</taxon>
    </lineage>
</organism>
<sequence length="239" mass="25968">MEICIDSIESAQNAVNGGAMRLEVCSGLSDGGLTPTPGFVKSLRKMTSIPLYAMLRIRGGNFVYTPEEVEAMLYDLELLKTVGVDGFVFGALTSDGKIDGETNKKIIDTASPLPVTFHRAFDEVNYNPQLAARMISQLGFKRILTSGQKNSAEEGLDLIRSLASVASPDFTIVPGAGITPDNIKKIKDESMCNEFHASARKPKTEFGTKHKMGSEKDSNSFMVADEETVRQLVLVVNRA</sequence>
<keyword evidence="3" id="KW-1185">Reference proteome</keyword>
<dbReference type="GO" id="GO:0005507">
    <property type="term" value="F:copper ion binding"/>
    <property type="evidence" value="ECO:0007669"/>
    <property type="project" value="TreeGrafter"/>
</dbReference>
<dbReference type="GeneID" id="107224991"/>
<dbReference type="RefSeq" id="XP_015520763.2">
    <property type="nucleotide sequence ID" value="XM_015665277.2"/>
</dbReference>
<dbReference type="Pfam" id="PF03932">
    <property type="entry name" value="CutC"/>
    <property type="match status" value="1"/>
</dbReference>
<dbReference type="SUPFAM" id="SSF110395">
    <property type="entry name" value="CutC-like"/>
    <property type="match status" value="1"/>
</dbReference>
<dbReference type="Proteomes" id="UP000829291">
    <property type="component" value="Chromosome 1"/>
</dbReference>
<name>A0A6J0C2Q7_NEOLC</name>
<dbReference type="PANTHER" id="PTHR12598:SF0">
    <property type="entry name" value="COPPER HOMEOSTASIS PROTEIN CUTC HOMOLOG"/>
    <property type="match status" value="1"/>
</dbReference>
<evidence type="ECO:0000313" key="4">
    <source>
        <dbReference type="RefSeq" id="XP_015520763.2"/>
    </source>
</evidence>
<proteinExistence type="inferred from homology"/>
<dbReference type="PANTHER" id="PTHR12598">
    <property type="entry name" value="COPPER HOMEOSTASIS PROTEIN CUTC"/>
    <property type="match status" value="1"/>
</dbReference>
<reference evidence="4" key="1">
    <citation type="submission" date="2025-08" db="UniProtKB">
        <authorList>
            <consortium name="RefSeq"/>
        </authorList>
    </citation>
    <scope>IDENTIFICATION</scope>
    <source>
        <tissue evidence="4">Thorax and Abdomen</tissue>
    </source>
</reference>
<dbReference type="FunCoup" id="A0A6J0C2Q7">
    <property type="interactions" value="7"/>
</dbReference>
<dbReference type="InterPro" id="IPR036822">
    <property type="entry name" value="CutC-like_dom_sf"/>
</dbReference>
<evidence type="ECO:0000256" key="2">
    <source>
        <dbReference type="ARBA" id="ARBA00019014"/>
    </source>
</evidence>
<dbReference type="OrthoDB" id="7392499at2759"/>
<dbReference type="KEGG" id="nlo:107224991"/>
<gene>
    <name evidence="4" type="primary">LOC107224991</name>
</gene>
<evidence type="ECO:0000313" key="3">
    <source>
        <dbReference type="Proteomes" id="UP000829291"/>
    </source>
</evidence>
<accession>A0A6J0C2Q7</accession>
<dbReference type="HAMAP" id="MF_00795">
    <property type="entry name" value="CutC"/>
    <property type="match status" value="1"/>
</dbReference>
<dbReference type="Gene3D" id="3.20.20.380">
    <property type="entry name" value="Copper homeostasis (CutC) domain"/>
    <property type="match status" value="1"/>
</dbReference>
<dbReference type="InterPro" id="IPR005627">
    <property type="entry name" value="CutC-like"/>
</dbReference>
<comment type="similarity">
    <text evidence="1">Belongs to the CutC family.</text>
</comment>
<protein>
    <recommendedName>
        <fullName evidence="2">Copper homeostasis protein cutC homolog</fullName>
    </recommendedName>
</protein>
<dbReference type="AlphaFoldDB" id="A0A6J0C2Q7"/>
<dbReference type="InParanoid" id="A0A6J0C2Q7"/>
<evidence type="ECO:0000256" key="1">
    <source>
        <dbReference type="ARBA" id="ARBA00007768"/>
    </source>
</evidence>